<protein>
    <submittedName>
        <fullName evidence="2">Uncharacterized protein</fullName>
    </submittedName>
</protein>
<accession>A0ABN8ITT3</accession>
<sequence>MDRGRARGAGGRHCGRLGRAGLASRLRDAQHRAAAPRRPRAAATPRPPHPPRPPVASQPAPPRAAPRRAALSTPPATSAAALLTNPTHTRNKVGFTRQMASASTTNLYPSINLFRTAIRVSFLNFTSLFNNTHLYELPLNGARDIIVVRI</sequence>
<feature type="non-terminal residue" evidence="2">
    <location>
        <position position="150"/>
    </location>
</feature>
<proteinExistence type="predicted"/>
<name>A0ABN8ITT3_9NEOP</name>
<feature type="region of interest" description="Disordered" evidence="1">
    <location>
        <begin position="1"/>
        <end position="89"/>
    </location>
</feature>
<organism evidence="2 3">
    <name type="scientific">Iphiclides podalirius</name>
    <name type="common">scarce swallowtail</name>
    <dbReference type="NCBI Taxonomy" id="110791"/>
    <lineage>
        <taxon>Eukaryota</taxon>
        <taxon>Metazoa</taxon>
        <taxon>Ecdysozoa</taxon>
        <taxon>Arthropoda</taxon>
        <taxon>Hexapoda</taxon>
        <taxon>Insecta</taxon>
        <taxon>Pterygota</taxon>
        <taxon>Neoptera</taxon>
        <taxon>Endopterygota</taxon>
        <taxon>Lepidoptera</taxon>
        <taxon>Glossata</taxon>
        <taxon>Ditrysia</taxon>
        <taxon>Papilionoidea</taxon>
        <taxon>Papilionidae</taxon>
        <taxon>Papilioninae</taxon>
        <taxon>Iphiclides</taxon>
    </lineage>
</organism>
<reference evidence="2" key="1">
    <citation type="submission" date="2022-03" db="EMBL/GenBank/DDBJ databases">
        <authorList>
            <person name="Martin H S."/>
        </authorList>
    </citation>
    <scope>NUCLEOTIDE SEQUENCE</scope>
</reference>
<evidence type="ECO:0000313" key="2">
    <source>
        <dbReference type="EMBL" id="CAH2066934.1"/>
    </source>
</evidence>
<keyword evidence="3" id="KW-1185">Reference proteome</keyword>
<evidence type="ECO:0000313" key="3">
    <source>
        <dbReference type="Proteomes" id="UP000837857"/>
    </source>
</evidence>
<evidence type="ECO:0000256" key="1">
    <source>
        <dbReference type="SAM" id="MobiDB-lite"/>
    </source>
</evidence>
<dbReference type="Proteomes" id="UP000837857">
    <property type="component" value="Chromosome 4"/>
</dbReference>
<feature type="compositionally biased region" description="Low complexity" evidence="1">
    <location>
        <begin position="67"/>
        <end position="84"/>
    </location>
</feature>
<feature type="compositionally biased region" description="Pro residues" evidence="1">
    <location>
        <begin position="45"/>
        <end position="64"/>
    </location>
</feature>
<dbReference type="EMBL" id="OW152816">
    <property type="protein sequence ID" value="CAH2066934.1"/>
    <property type="molecule type" value="Genomic_DNA"/>
</dbReference>
<gene>
    <name evidence="2" type="ORF">IPOD504_LOCUS13649</name>
</gene>